<dbReference type="AlphaFoldDB" id="Q08P40"/>
<comment type="caution">
    <text evidence="1">The sequence shown here is derived from an EMBL/GenBank/DDBJ whole genome shotgun (WGS) entry which is preliminary data.</text>
</comment>
<gene>
    <name evidence="1" type="ORF">STIAU_6569</name>
</gene>
<accession>Q08P40</accession>
<evidence type="ECO:0000313" key="2">
    <source>
        <dbReference type="Proteomes" id="UP000032702"/>
    </source>
</evidence>
<reference evidence="1 2" key="1">
    <citation type="submission" date="2006-04" db="EMBL/GenBank/DDBJ databases">
        <authorList>
            <person name="Nierman W.C."/>
        </authorList>
    </citation>
    <scope>NUCLEOTIDE SEQUENCE [LARGE SCALE GENOMIC DNA]</scope>
    <source>
        <strain evidence="1 2">DW4/3-1</strain>
    </source>
</reference>
<organism evidence="1 2">
    <name type="scientific">Stigmatella aurantiaca (strain DW4/3-1)</name>
    <dbReference type="NCBI Taxonomy" id="378806"/>
    <lineage>
        <taxon>Bacteria</taxon>
        <taxon>Pseudomonadati</taxon>
        <taxon>Myxococcota</taxon>
        <taxon>Myxococcia</taxon>
        <taxon>Myxococcales</taxon>
        <taxon>Cystobacterineae</taxon>
        <taxon>Archangiaceae</taxon>
        <taxon>Stigmatella</taxon>
    </lineage>
</organism>
<evidence type="ECO:0000313" key="1">
    <source>
        <dbReference type="EMBL" id="EAU62243.1"/>
    </source>
</evidence>
<dbReference type="EMBL" id="AAMD01000256">
    <property type="protein sequence ID" value="EAU62243.1"/>
    <property type="molecule type" value="Genomic_DNA"/>
</dbReference>
<name>Q08P40_STIAD</name>
<dbReference type="AntiFam" id="ANF00250">
    <property type="entry name" value="Shadow ORF (opposite ACADL)"/>
</dbReference>
<proteinExistence type="predicted"/>
<sequence>MALGIHLLAVTHAAVHLEGLVGHAAGHLAGVQLRHGALHGVAHALVLEQCRLVHQQARRVDLRGHVRQHELDGLVLPDGLAERLALARVAHRLLERGPGDAQRLRGDADPAAVQRAHGDLEALALLAQEVLGRHAHVLEEHGAGVRRADAHLLVRLGPDEARRVRGHDEGGDALVARLLVRHREQHDGVRLGAVGDPVLRAVDDVLVAPAHRDRLLGRRVAARLGLGEAEAAELLAAGERGEELLLLLLVAVLRHRIAVERVVHAHDDAGGGAATADLLHGDGVADVVQPGAAILLGHRHPQERQLGQLLHRLGGPRVGLVPLPGVGNELARGELTAHPLGFPLDVGQLEVHGTPERMGAAALYAARGEARPTLRGPSLEEGLPCLLENETFHLPEKAAGRFSRKAFMPSRWSSVPKRTPKPWLSSSLAVRRSWSAPNSMTRLAWASASGPFLRSLPATARQCSISFSGGRTSSTSPYSLAWAAVT</sequence>
<protein>
    <submittedName>
        <fullName evidence="1">Uncharacterized protein</fullName>
    </submittedName>
</protein>
<dbReference type="Proteomes" id="UP000032702">
    <property type="component" value="Unassembled WGS sequence"/>
</dbReference>